<evidence type="ECO:0000313" key="6">
    <source>
        <dbReference type="EMBL" id="ALO20879.1"/>
    </source>
</evidence>
<keyword evidence="6" id="KW-0934">Plastid</keyword>
<dbReference type="GO" id="GO:0019843">
    <property type="term" value="F:rRNA binding"/>
    <property type="evidence" value="ECO:0007669"/>
    <property type="project" value="UniProtKB-UniRule"/>
</dbReference>
<gene>
    <name evidence="5 6" type="primary">rpl23</name>
</gene>
<dbReference type="SUPFAM" id="SSF54189">
    <property type="entry name" value="Ribosomal proteins S24e, L23 and L15e"/>
    <property type="match status" value="1"/>
</dbReference>
<keyword evidence="6" id="KW-0150">Chloroplast</keyword>
<dbReference type="GO" id="GO:0003735">
    <property type="term" value="F:structural constituent of ribosome"/>
    <property type="evidence" value="ECO:0007669"/>
    <property type="project" value="InterPro"/>
</dbReference>
<proteinExistence type="inferred from homology"/>
<evidence type="ECO:0000256" key="3">
    <source>
        <dbReference type="ARBA" id="ARBA00023274"/>
    </source>
</evidence>
<dbReference type="GO" id="GO:0005840">
    <property type="term" value="C:ribosome"/>
    <property type="evidence" value="ECO:0007669"/>
    <property type="project" value="UniProtKB-KW"/>
</dbReference>
<comment type="subcellular location">
    <subcellularLocation>
        <location evidence="5">Plastid</location>
        <location evidence="5">Chloroplast</location>
    </subcellularLocation>
</comment>
<dbReference type="GO" id="GO:0009507">
    <property type="term" value="C:chloroplast"/>
    <property type="evidence" value="ECO:0007669"/>
    <property type="project" value="UniProtKB-SubCell"/>
</dbReference>
<accession>A0A0S2IC17</accession>
<keyword evidence="3 5" id="KW-0687">Ribonucleoprotein</keyword>
<evidence type="ECO:0000256" key="4">
    <source>
        <dbReference type="ARBA" id="ARBA00035287"/>
    </source>
</evidence>
<comment type="function">
    <text evidence="5">Binds to 23S rRNA.</text>
</comment>
<dbReference type="InterPro" id="IPR013025">
    <property type="entry name" value="Ribosomal_uL23-like"/>
</dbReference>
<evidence type="ECO:0000256" key="5">
    <source>
        <dbReference type="HAMAP-Rule" id="MF_01369"/>
    </source>
</evidence>
<reference evidence="6" key="1">
    <citation type="journal article" date="2015" name="BMC Evol. Biol.">
        <title>Chloroplast phylogenomic analysis of chlorophyte green algae identifies a novel lineage sister to the Sphaeropleales (Chlorophyceae).</title>
        <authorList>
            <person name="Lemieux C."/>
            <person name="Vincent A.T."/>
            <person name="Labarre A."/>
            <person name="Otis C."/>
            <person name="Turmel M."/>
        </authorList>
    </citation>
    <scope>NUCLEOTIDE SEQUENCE</scope>
</reference>
<evidence type="ECO:0000256" key="1">
    <source>
        <dbReference type="ARBA" id="ARBA00006700"/>
    </source>
</evidence>
<keyword evidence="5" id="KW-0694">RNA-binding</keyword>
<dbReference type="AlphaFoldDB" id="A0A0S2IC17"/>
<sequence>MTTLKKFNTASKNWQDFLQTSSTLPINAKASTSSMEASMNNMIDLIKYPIITEKSYLTLFKNQQYTFDVDLRLSKPQIKKLFENLFNVSVIAVNTHIPPRKNLRVGTTKGYRARYKRAILTLKKGQSLKFAIPLTF</sequence>
<dbReference type="GO" id="GO:0006412">
    <property type="term" value="P:translation"/>
    <property type="evidence" value="ECO:0007669"/>
    <property type="project" value="UniProtKB-UniRule"/>
</dbReference>
<dbReference type="PANTHER" id="PTHR11620">
    <property type="entry name" value="60S RIBOSOMAL PROTEIN L23A"/>
    <property type="match status" value="1"/>
</dbReference>
<dbReference type="InterPro" id="IPR012677">
    <property type="entry name" value="Nucleotide-bd_a/b_plait_sf"/>
</dbReference>
<dbReference type="HAMAP" id="MF_01369_B">
    <property type="entry name" value="Ribosomal_uL23_B"/>
    <property type="match status" value="1"/>
</dbReference>
<keyword evidence="5" id="KW-0699">rRNA-binding</keyword>
<protein>
    <recommendedName>
        <fullName evidence="4 5">Large ribosomal subunit protein uL23c</fullName>
    </recommendedName>
</protein>
<dbReference type="InterPro" id="IPR012678">
    <property type="entry name" value="Ribosomal_uL23/eL15/eS24_sf"/>
</dbReference>
<dbReference type="Pfam" id="PF00276">
    <property type="entry name" value="Ribosomal_L23"/>
    <property type="match status" value="1"/>
</dbReference>
<keyword evidence="2 5" id="KW-0689">Ribosomal protein</keyword>
<dbReference type="Gene3D" id="3.30.70.330">
    <property type="match status" value="1"/>
</dbReference>
<dbReference type="GO" id="GO:1990904">
    <property type="term" value="C:ribonucleoprotein complex"/>
    <property type="evidence" value="ECO:0007669"/>
    <property type="project" value="UniProtKB-KW"/>
</dbReference>
<evidence type="ECO:0000256" key="2">
    <source>
        <dbReference type="ARBA" id="ARBA00022980"/>
    </source>
</evidence>
<name>A0A0S2IC17_9CHLO</name>
<geneLocation type="chloroplast" evidence="6"/>
<comment type="subunit">
    <text evidence="5">Part of the 50S ribosomal subunit.</text>
</comment>
<dbReference type="EMBL" id="KT624667">
    <property type="protein sequence ID" value="ALO20879.1"/>
    <property type="molecule type" value="Genomic_DNA"/>
</dbReference>
<comment type="similarity">
    <text evidence="1 5">Belongs to the universal ribosomal protein uL23 family.</text>
</comment>
<organism evidence="6">
    <name type="scientific">Chlamydomonas nivalis</name>
    <dbReference type="NCBI Taxonomy" id="47906"/>
    <lineage>
        <taxon>Eukaryota</taxon>
        <taxon>Viridiplantae</taxon>
        <taxon>Chlorophyta</taxon>
        <taxon>core chlorophytes</taxon>
        <taxon>Chlorophyceae</taxon>
        <taxon>CS clade</taxon>
        <taxon>Chlamydomonadales</taxon>
        <taxon>Chlamydomonadaceae</taxon>
        <taxon>Chlamydomonas</taxon>
    </lineage>
</organism>